<keyword evidence="2" id="KW-0675">Receptor</keyword>
<proteinExistence type="evidence at transcript level"/>
<organism evidence="2">
    <name type="scientific">Athetis dissimilis</name>
    <name type="common">Moth</name>
    <name type="synonym">Proxenus dissimilis</name>
    <dbReference type="NCBI Taxonomy" id="1737331"/>
    <lineage>
        <taxon>Eukaryota</taxon>
        <taxon>Metazoa</taxon>
        <taxon>Ecdysozoa</taxon>
        <taxon>Arthropoda</taxon>
        <taxon>Hexapoda</taxon>
        <taxon>Insecta</taxon>
        <taxon>Pterygota</taxon>
        <taxon>Neoptera</taxon>
        <taxon>Endopterygota</taxon>
        <taxon>Lepidoptera</taxon>
        <taxon>Glossata</taxon>
        <taxon>Ditrysia</taxon>
        <taxon>Noctuoidea</taxon>
        <taxon>Noctuidae</taxon>
        <taxon>Noctuinae</taxon>
        <taxon>Athetis</taxon>
    </lineage>
</organism>
<dbReference type="Pfam" id="PF24576">
    <property type="entry name" value="IR75A_N"/>
    <property type="match status" value="1"/>
</dbReference>
<name>A0A0S1TR26_ATHDI</name>
<evidence type="ECO:0000259" key="1">
    <source>
        <dbReference type="Pfam" id="PF24576"/>
    </source>
</evidence>
<evidence type="ECO:0000313" key="2">
    <source>
        <dbReference type="EMBL" id="ALM24950.1"/>
    </source>
</evidence>
<sequence length="100" mass="11230">VCYFTCESRYYNTILVHKLTNENVRVSVTRIDSDVGIPDLGRVLYQRTTAVGVLIDGHCDYTPPLLEQASKNKLFDSMHPWIVISENNLFFEACSSSGGV</sequence>
<reference evidence="2" key="1">
    <citation type="journal article" date="2016" name="PLoS ONE">
        <title>Identification of Putative Chemosensory Receptor Genes from the Athetis dissimilis Antennal Transcriptome.</title>
        <authorList>
            <person name="Dong J."/>
            <person name="Song Y."/>
            <person name="Li W."/>
            <person name="Shi J."/>
            <person name="Wang Z."/>
        </authorList>
    </citation>
    <scope>NUCLEOTIDE SEQUENCE</scope>
    <source>
        <tissue evidence="2">Antenna</tissue>
    </source>
</reference>
<dbReference type="AlphaFoldDB" id="A0A0S1TR26"/>
<feature type="non-terminal residue" evidence="2">
    <location>
        <position position="1"/>
    </location>
</feature>
<feature type="domain" description="Ionotropic receptor 75a N-terminal" evidence="1">
    <location>
        <begin position="1"/>
        <end position="87"/>
    </location>
</feature>
<protein>
    <submittedName>
        <fullName evidence="2">Ionotropic receptor 1.1</fullName>
    </submittedName>
</protein>
<dbReference type="EMBL" id="KR912023">
    <property type="protein sequence ID" value="ALM24950.1"/>
    <property type="molecule type" value="mRNA"/>
</dbReference>
<dbReference type="InterPro" id="IPR057074">
    <property type="entry name" value="IR75A_N"/>
</dbReference>
<accession>A0A0S1TR26</accession>